<accession>A0A4Y2N6R2</accession>
<keyword evidence="1" id="KW-0732">Signal</keyword>
<reference evidence="2 3" key="1">
    <citation type="journal article" date="2019" name="Sci. Rep.">
        <title>Orb-weaving spider Araneus ventricosus genome elucidates the spidroin gene catalogue.</title>
        <authorList>
            <person name="Kono N."/>
            <person name="Nakamura H."/>
            <person name="Ohtoshi R."/>
            <person name="Moran D.A.P."/>
            <person name="Shinohara A."/>
            <person name="Yoshida Y."/>
            <person name="Fujiwara M."/>
            <person name="Mori M."/>
            <person name="Tomita M."/>
            <person name="Arakawa K."/>
        </authorList>
    </citation>
    <scope>NUCLEOTIDE SEQUENCE [LARGE SCALE GENOMIC DNA]</scope>
</reference>
<evidence type="ECO:0000313" key="3">
    <source>
        <dbReference type="Proteomes" id="UP000499080"/>
    </source>
</evidence>
<dbReference type="Proteomes" id="UP000499080">
    <property type="component" value="Unassembled WGS sequence"/>
</dbReference>
<name>A0A4Y2N6R2_ARAVE</name>
<sequence length="104" mass="12184">MYLARCVFLTLLTCAWTDRPSGQKDGLPVDGLLPIDKNLQWLCKDHVTNFIYLARSIFESSCSQEDRRQIDRHNSRNELFRTCGCLKREDYRLSKIIESPGRIF</sequence>
<dbReference type="AlphaFoldDB" id="A0A4Y2N6R2"/>
<proteinExistence type="predicted"/>
<feature type="chain" id="PRO_5021329825" description="Secreted protein" evidence="1">
    <location>
        <begin position="18"/>
        <end position="104"/>
    </location>
</feature>
<organism evidence="2 3">
    <name type="scientific">Araneus ventricosus</name>
    <name type="common">Orbweaver spider</name>
    <name type="synonym">Epeira ventricosa</name>
    <dbReference type="NCBI Taxonomy" id="182803"/>
    <lineage>
        <taxon>Eukaryota</taxon>
        <taxon>Metazoa</taxon>
        <taxon>Ecdysozoa</taxon>
        <taxon>Arthropoda</taxon>
        <taxon>Chelicerata</taxon>
        <taxon>Arachnida</taxon>
        <taxon>Araneae</taxon>
        <taxon>Araneomorphae</taxon>
        <taxon>Entelegynae</taxon>
        <taxon>Araneoidea</taxon>
        <taxon>Araneidae</taxon>
        <taxon>Araneus</taxon>
    </lineage>
</organism>
<protein>
    <recommendedName>
        <fullName evidence="4">Secreted protein</fullName>
    </recommendedName>
</protein>
<evidence type="ECO:0000313" key="2">
    <source>
        <dbReference type="EMBL" id="GBN35075.1"/>
    </source>
</evidence>
<evidence type="ECO:0000256" key="1">
    <source>
        <dbReference type="SAM" id="SignalP"/>
    </source>
</evidence>
<evidence type="ECO:0008006" key="4">
    <source>
        <dbReference type="Google" id="ProtNLM"/>
    </source>
</evidence>
<keyword evidence="3" id="KW-1185">Reference proteome</keyword>
<dbReference type="EMBL" id="BGPR01008633">
    <property type="protein sequence ID" value="GBN35075.1"/>
    <property type="molecule type" value="Genomic_DNA"/>
</dbReference>
<gene>
    <name evidence="2" type="ORF">AVEN_6561_1</name>
</gene>
<comment type="caution">
    <text evidence="2">The sequence shown here is derived from an EMBL/GenBank/DDBJ whole genome shotgun (WGS) entry which is preliminary data.</text>
</comment>
<feature type="signal peptide" evidence="1">
    <location>
        <begin position="1"/>
        <end position="17"/>
    </location>
</feature>